<evidence type="ECO:0000313" key="8">
    <source>
        <dbReference type="EMBL" id="KAG0654370.1"/>
    </source>
</evidence>
<dbReference type="InterPro" id="IPR004823">
    <property type="entry name" value="TAF_TATA-bd_Histone-like_dom"/>
</dbReference>
<keyword evidence="5" id="KW-0539">Nucleus</keyword>
<dbReference type="GO" id="GO:0005669">
    <property type="term" value="C:transcription factor TFIID complex"/>
    <property type="evidence" value="ECO:0007669"/>
    <property type="project" value="InterPro"/>
</dbReference>
<feature type="compositionally biased region" description="Low complexity" evidence="6">
    <location>
        <begin position="537"/>
        <end position="546"/>
    </location>
</feature>
<organism evidence="8 9">
    <name type="scientific">Rhodotorula mucilaginosa</name>
    <name type="common">Yeast</name>
    <name type="synonym">Rhodotorula rubra</name>
    <dbReference type="NCBI Taxonomy" id="5537"/>
    <lineage>
        <taxon>Eukaryota</taxon>
        <taxon>Fungi</taxon>
        <taxon>Dikarya</taxon>
        <taxon>Basidiomycota</taxon>
        <taxon>Pucciniomycotina</taxon>
        <taxon>Microbotryomycetes</taxon>
        <taxon>Sporidiobolales</taxon>
        <taxon>Sporidiobolaceae</taxon>
        <taxon>Rhodotorula</taxon>
    </lineage>
</organism>
<evidence type="ECO:0000259" key="7">
    <source>
        <dbReference type="SMART" id="SM00803"/>
    </source>
</evidence>
<dbReference type="InterPro" id="IPR046344">
    <property type="entry name" value="TAF6_C_sf"/>
</dbReference>
<proteinExistence type="inferred from homology"/>
<dbReference type="Pfam" id="PF07571">
    <property type="entry name" value="TAF6_C"/>
    <property type="match status" value="1"/>
</dbReference>
<dbReference type="Gene3D" id="1.10.20.10">
    <property type="entry name" value="Histone, subunit A"/>
    <property type="match status" value="1"/>
</dbReference>
<dbReference type="SMART" id="SM00803">
    <property type="entry name" value="TAF"/>
    <property type="match status" value="1"/>
</dbReference>
<protein>
    <submittedName>
        <fullName evidence="8">Transmembrane protein 63C</fullName>
    </submittedName>
</protein>
<dbReference type="Gene3D" id="1.25.40.770">
    <property type="entry name" value="TAF6, C-terminal HEAT repeat domain"/>
    <property type="match status" value="1"/>
</dbReference>
<keyword evidence="4" id="KW-0804">Transcription</keyword>
<sequence length="570" mass="59787">MARQPATVSGVWRPDSVKDVAESLGIANLPDDVARALAGDVEYRLWDIIEAISQESLKFMRHARRTKLKVDDLDHALKVRNLEPLWGFSSTASAVASQPFKKTVTPTGTVYHLDEQEIDLSKVIKTEVPSVPRDISFTAHWLAIEGVQPLIKENPTPQELARYAPKPAHTALIPAGTSAAASVPGQPAAAVTPLVKHVLSRELQLYFTRLVDALGSAGGSIGSSGGAGAGSGPQESSAEVREAALGSVRNDPGLHQLVPYLIAWAGEQASPPLDGKSVIARSQIATNLHDLSALQRALDLFHAMLENPTLFVEPYLHQLTPPILTCLLTSALPPVASRDAYPSPPTIRTLAASLLHLILERYAYAYPSLLPRITKTLLRGLAGEGRGLGARWGAARGLGGIVVGEGGAASGGGGGGGGGGGNRAVREWIGGGLKPLGEIIEREEETYEGERAEVVREVFNVLRSSVLPSPPSTTAAPPPPPSHAELVERYGPLFADAISKEWQNGGRDVHQAISGGGGGGGGGSGGATTSRRGESNEAATAATAAGDADEEEQEQEDADEDDEDEMDDAM</sequence>
<feature type="region of interest" description="Disordered" evidence="6">
    <location>
        <begin position="465"/>
        <end position="484"/>
    </location>
</feature>
<dbReference type="EMBL" id="PUHQ01000151">
    <property type="protein sequence ID" value="KAG0654370.1"/>
    <property type="molecule type" value="Genomic_DNA"/>
</dbReference>
<keyword evidence="9" id="KW-1185">Reference proteome</keyword>
<evidence type="ECO:0000256" key="3">
    <source>
        <dbReference type="ARBA" id="ARBA00023015"/>
    </source>
</evidence>
<evidence type="ECO:0000256" key="2">
    <source>
        <dbReference type="ARBA" id="ARBA00007688"/>
    </source>
</evidence>
<dbReference type="GO" id="GO:0046695">
    <property type="term" value="C:SLIK (SAGA-like) complex"/>
    <property type="evidence" value="ECO:0007669"/>
    <property type="project" value="InterPro"/>
</dbReference>
<comment type="subcellular location">
    <subcellularLocation>
        <location evidence="1">Nucleus</location>
    </subcellularLocation>
</comment>
<dbReference type="PANTHER" id="PTHR10221:SF9">
    <property type="entry name" value="TRANSCRIPTION INITIATION FACTOR TFIID SUBUNIT 6"/>
    <property type="match status" value="1"/>
</dbReference>
<evidence type="ECO:0000313" key="9">
    <source>
        <dbReference type="Proteomes" id="UP000777482"/>
    </source>
</evidence>
<dbReference type="SUPFAM" id="SSF48371">
    <property type="entry name" value="ARM repeat"/>
    <property type="match status" value="1"/>
</dbReference>
<dbReference type="CDD" id="cd08050">
    <property type="entry name" value="TAF6C"/>
    <property type="match status" value="1"/>
</dbReference>
<dbReference type="GO" id="GO:0000124">
    <property type="term" value="C:SAGA complex"/>
    <property type="evidence" value="ECO:0007669"/>
    <property type="project" value="InterPro"/>
</dbReference>
<dbReference type="Proteomes" id="UP000777482">
    <property type="component" value="Unassembled WGS sequence"/>
</dbReference>
<dbReference type="InterPro" id="IPR016024">
    <property type="entry name" value="ARM-type_fold"/>
</dbReference>
<feature type="domain" description="TATA box binding protein associated factor (TAF) histone-like fold" evidence="7">
    <location>
        <begin position="11"/>
        <end position="78"/>
    </location>
</feature>
<dbReference type="GO" id="GO:0046982">
    <property type="term" value="F:protein heterodimerization activity"/>
    <property type="evidence" value="ECO:0007669"/>
    <property type="project" value="InterPro"/>
</dbReference>
<dbReference type="PANTHER" id="PTHR10221">
    <property type="entry name" value="TRANSCRIPTION INITIATION FACTOR TFIID SUBUNIT 6"/>
    <property type="match status" value="1"/>
</dbReference>
<dbReference type="CDD" id="cd22931">
    <property type="entry name" value="HFD_TAF6"/>
    <property type="match status" value="1"/>
</dbReference>
<evidence type="ECO:0000256" key="1">
    <source>
        <dbReference type="ARBA" id="ARBA00004123"/>
    </source>
</evidence>
<feature type="compositionally biased region" description="Gly residues" evidence="6">
    <location>
        <begin position="514"/>
        <end position="526"/>
    </location>
</feature>
<feature type="compositionally biased region" description="Acidic residues" evidence="6">
    <location>
        <begin position="547"/>
        <end position="570"/>
    </location>
</feature>
<dbReference type="GO" id="GO:0051123">
    <property type="term" value="P:RNA polymerase II preinitiation complex assembly"/>
    <property type="evidence" value="ECO:0007669"/>
    <property type="project" value="TreeGrafter"/>
</dbReference>
<reference evidence="8 9" key="1">
    <citation type="submission" date="2020-11" db="EMBL/GenBank/DDBJ databases">
        <title>Kefir isolates.</title>
        <authorList>
            <person name="Marcisauskas S."/>
            <person name="Kim Y."/>
            <person name="Blasche S."/>
        </authorList>
    </citation>
    <scope>NUCLEOTIDE SEQUENCE [LARGE SCALE GENOMIC DNA]</scope>
    <source>
        <strain evidence="8 9">KR</strain>
    </source>
</reference>
<keyword evidence="3" id="KW-0805">Transcription regulation</keyword>
<dbReference type="InterPro" id="IPR037796">
    <property type="entry name" value="TAF6"/>
</dbReference>
<dbReference type="OrthoDB" id="361039at2759"/>
<keyword evidence="8" id="KW-0472">Membrane</keyword>
<keyword evidence="8" id="KW-0812">Transmembrane</keyword>
<accession>A0A9P7B250</accession>
<evidence type="ECO:0000256" key="6">
    <source>
        <dbReference type="SAM" id="MobiDB-lite"/>
    </source>
</evidence>
<comment type="similarity">
    <text evidence="2">Belongs to the TAF6 family.</text>
</comment>
<feature type="compositionally biased region" description="Pro residues" evidence="6">
    <location>
        <begin position="468"/>
        <end position="482"/>
    </location>
</feature>
<dbReference type="AlphaFoldDB" id="A0A9P7B250"/>
<evidence type="ECO:0000256" key="4">
    <source>
        <dbReference type="ARBA" id="ARBA00023163"/>
    </source>
</evidence>
<dbReference type="GO" id="GO:0003713">
    <property type="term" value="F:transcription coactivator activity"/>
    <property type="evidence" value="ECO:0007669"/>
    <property type="project" value="TreeGrafter"/>
</dbReference>
<dbReference type="GO" id="GO:0016251">
    <property type="term" value="F:RNA polymerase II general transcription initiation factor activity"/>
    <property type="evidence" value="ECO:0007669"/>
    <property type="project" value="InterPro"/>
</dbReference>
<feature type="region of interest" description="Disordered" evidence="6">
    <location>
        <begin position="507"/>
        <end position="570"/>
    </location>
</feature>
<gene>
    <name evidence="8" type="primary">TMEM63C</name>
    <name evidence="8" type="ORF">C6P46_001755</name>
</gene>
<dbReference type="Pfam" id="PF02969">
    <property type="entry name" value="TAF"/>
    <property type="match status" value="1"/>
</dbReference>
<evidence type="ECO:0000256" key="5">
    <source>
        <dbReference type="ARBA" id="ARBA00023242"/>
    </source>
</evidence>
<name>A0A9P7B250_RHOMI</name>
<dbReference type="InterPro" id="IPR009072">
    <property type="entry name" value="Histone-fold"/>
</dbReference>
<dbReference type="SUPFAM" id="SSF47113">
    <property type="entry name" value="Histone-fold"/>
    <property type="match status" value="1"/>
</dbReference>
<comment type="caution">
    <text evidence="8">The sequence shown here is derived from an EMBL/GenBank/DDBJ whole genome shotgun (WGS) entry which is preliminary data.</text>
</comment>
<dbReference type="InterPro" id="IPR011442">
    <property type="entry name" value="TAF6_C"/>
</dbReference>